<keyword evidence="11" id="KW-1185">Reference proteome</keyword>
<dbReference type="Pfam" id="PF01713">
    <property type="entry name" value="Smr"/>
    <property type="match status" value="1"/>
</dbReference>
<dbReference type="SMART" id="SM00533">
    <property type="entry name" value="MUTSd"/>
    <property type="match status" value="1"/>
</dbReference>
<evidence type="ECO:0000256" key="7">
    <source>
        <dbReference type="HAMAP-Rule" id="MF_00092"/>
    </source>
</evidence>
<comment type="caution">
    <text evidence="10">The sequence shown here is derived from an EMBL/GenBank/DDBJ whole genome shotgun (WGS) entry which is preliminary data.</text>
</comment>
<dbReference type="InterPro" id="IPR036063">
    <property type="entry name" value="Smr_dom_sf"/>
</dbReference>
<evidence type="ECO:0000313" key="10">
    <source>
        <dbReference type="EMBL" id="MFH6982895.1"/>
    </source>
</evidence>
<dbReference type="EC" id="3.1.-.-" evidence="7"/>
<evidence type="ECO:0000256" key="8">
    <source>
        <dbReference type="SAM" id="Coils"/>
    </source>
</evidence>
<keyword evidence="7 10" id="KW-0255">Endonuclease</keyword>
<keyword evidence="3 7" id="KW-0378">Hydrolase</keyword>
<dbReference type="EC" id="3.6.4.-" evidence="7"/>
<dbReference type="SUPFAM" id="SSF52540">
    <property type="entry name" value="P-loop containing nucleoside triphosphate hydrolases"/>
    <property type="match status" value="1"/>
</dbReference>
<comment type="function">
    <text evidence="7">Acts as a ribosome collision sensor, splitting the ribosome into its 2 subunits. Detects stalled/collided 70S ribosomes which it binds and splits by an ATP-hydrolysis driven conformational change. Acts upstream of the ribosome quality control system (RQC), a ribosome-associated complex that mediates the extraction of incompletely synthesized nascent chains from stalled ribosomes and their subsequent degradation. Probably generates substrates for RQC.</text>
</comment>
<feature type="domain" description="Smr" evidence="9">
    <location>
        <begin position="717"/>
        <end position="792"/>
    </location>
</feature>
<dbReference type="Pfam" id="PF00488">
    <property type="entry name" value="MutS_V"/>
    <property type="match status" value="1"/>
</dbReference>
<evidence type="ECO:0000256" key="5">
    <source>
        <dbReference type="ARBA" id="ARBA00022884"/>
    </source>
</evidence>
<dbReference type="SUPFAM" id="SSF160443">
    <property type="entry name" value="SMR domain-like"/>
    <property type="match status" value="1"/>
</dbReference>
<dbReference type="InterPro" id="IPR007696">
    <property type="entry name" value="DNA_mismatch_repair_MutS_core"/>
</dbReference>
<dbReference type="SMART" id="SM00463">
    <property type="entry name" value="SMR"/>
    <property type="match status" value="1"/>
</dbReference>
<keyword evidence="7" id="KW-0540">Nuclease</keyword>
<organism evidence="10 11">
    <name type="scientific">Marinoscillum luteum</name>
    <dbReference type="NCBI Taxonomy" id="861051"/>
    <lineage>
        <taxon>Bacteria</taxon>
        <taxon>Pseudomonadati</taxon>
        <taxon>Bacteroidota</taxon>
        <taxon>Cytophagia</taxon>
        <taxon>Cytophagales</taxon>
        <taxon>Reichenbachiellaceae</taxon>
        <taxon>Marinoscillum</taxon>
    </lineage>
</organism>
<dbReference type="Gene3D" id="3.40.50.300">
    <property type="entry name" value="P-loop containing nucleotide triphosphate hydrolases"/>
    <property type="match status" value="1"/>
</dbReference>
<comment type="similarity">
    <text evidence="7">Belongs to the DNA mismatch repair MutS family. MutS2 subfamily.</text>
</comment>
<keyword evidence="5 7" id="KW-0694">RNA-binding</keyword>
<dbReference type="SUPFAM" id="SSF48334">
    <property type="entry name" value="DNA repair protein MutS, domain III"/>
    <property type="match status" value="1"/>
</dbReference>
<dbReference type="PROSITE" id="PS50828">
    <property type="entry name" value="SMR"/>
    <property type="match status" value="1"/>
</dbReference>
<evidence type="ECO:0000313" key="11">
    <source>
        <dbReference type="Proteomes" id="UP001610063"/>
    </source>
</evidence>
<comment type="subunit">
    <text evidence="7">Homodimer. Binds to stalled ribosomes, contacting rRNA.</text>
</comment>
<keyword evidence="2 7" id="KW-0547">Nucleotide-binding</keyword>
<dbReference type="InterPro" id="IPR005747">
    <property type="entry name" value="MutS2"/>
</dbReference>
<dbReference type="PANTHER" id="PTHR48466">
    <property type="entry name" value="OS10G0509000 PROTEIN-RELATED"/>
    <property type="match status" value="1"/>
</dbReference>
<evidence type="ECO:0000256" key="2">
    <source>
        <dbReference type="ARBA" id="ARBA00022741"/>
    </source>
</evidence>
<reference evidence="10 11" key="1">
    <citation type="journal article" date="2013" name="Int. J. Syst. Evol. Microbiol.">
        <title>Marinoscillum luteum sp. nov., isolated from marine sediment.</title>
        <authorList>
            <person name="Cha I.T."/>
            <person name="Park S.J."/>
            <person name="Kim S.J."/>
            <person name="Kim J.G."/>
            <person name="Jung M.Y."/>
            <person name="Shin K.S."/>
            <person name="Kwon K.K."/>
            <person name="Yang S.H."/>
            <person name="Seo Y.S."/>
            <person name="Rhee S.K."/>
        </authorList>
    </citation>
    <scope>NUCLEOTIDE SEQUENCE [LARGE SCALE GENOMIC DNA]</scope>
    <source>
        <strain evidence="10 11">KCTC 23939</strain>
    </source>
</reference>
<name>A0ABW7N779_9BACT</name>
<protein>
    <recommendedName>
        <fullName evidence="7">Endonuclease MutS2</fullName>
        <ecNumber evidence="7">3.1.-.-</ecNumber>
    </recommendedName>
    <alternativeName>
        <fullName evidence="7">Ribosome-associated protein quality control-upstream factor</fullName>
        <shortName evidence="7">RQC-upstream factor</shortName>
        <shortName evidence="7">RqcU</shortName>
        <ecNumber evidence="7">3.6.4.-</ecNumber>
    </alternativeName>
</protein>
<evidence type="ECO:0000256" key="3">
    <source>
        <dbReference type="ARBA" id="ARBA00022801"/>
    </source>
</evidence>
<gene>
    <name evidence="7" type="primary">mutS2</name>
    <name evidence="7" type="synonym">rqcU</name>
    <name evidence="10" type="ORF">ACHKAR_05575</name>
</gene>
<keyword evidence="6 7" id="KW-0238">DNA-binding</keyword>
<proteinExistence type="inferred from homology"/>
<dbReference type="SMART" id="SM00534">
    <property type="entry name" value="MUTSac"/>
    <property type="match status" value="1"/>
</dbReference>
<dbReference type="PANTHER" id="PTHR48466:SF2">
    <property type="entry name" value="OS10G0509000 PROTEIN"/>
    <property type="match status" value="1"/>
</dbReference>
<accession>A0ABW7N779</accession>
<feature type="coiled-coil region" evidence="8">
    <location>
        <begin position="528"/>
        <end position="598"/>
    </location>
</feature>
<evidence type="ECO:0000256" key="6">
    <source>
        <dbReference type="ARBA" id="ARBA00023125"/>
    </source>
</evidence>
<evidence type="ECO:0000256" key="1">
    <source>
        <dbReference type="ARBA" id="ARBA00022730"/>
    </source>
</evidence>
<evidence type="ECO:0000256" key="4">
    <source>
        <dbReference type="ARBA" id="ARBA00022840"/>
    </source>
</evidence>
<dbReference type="Proteomes" id="UP001610063">
    <property type="component" value="Unassembled WGS sequence"/>
</dbReference>
<dbReference type="GO" id="GO:0004519">
    <property type="term" value="F:endonuclease activity"/>
    <property type="evidence" value="ECO:0007669"/>
    <property type="project" value="UniProtKB-KW"/>
</dbReference>
<keyword evidence="4 7" id="KW-0067">ATP-binding</keyword>
<dbReference type="RefSeq" id="WP_395416521.1">
    <property type="nucleotide sequence ID" value="NZ_JBIPKE010000013.1"/>
</dbReference>
<evidence type="ECO:0000259" key="9">
    <source>
        <dbReference type="PROSITE" id="PS50828"/>
    </source>
</evidence>
<dbReference type="InterPro" id="IPR045076">
    <property type="entry name" value="MutS"/>
</dbReference>
<comment type="function">
    <text evidence="7">Endonuclease that is involved in the suppression of homologous recombination and thus may have a key role in the control of bacterial genetic diversity.</text>
</comment>
<keyword evidence="1 7" id="KW-0699">rRNA-binding</keyword>
<sequence length="792" mass="89662">MLIYPKDIQEKLGIDQLMELIRQRCKSDFAVEFLEKARPSSRIEEITKWLDQTDEMLRVISSGDNLPSRDFQDLRVFLKKIKVKGTFLQAEDFAQLKSLLALLYDWTQYLKKHQEVYPELCSLTYGFIADQNLIKAIELIVDEKGVVRDNASPELASIRALLIQKERAVRTAINKVLRKAIQDKLTDEDSSVTIREGRLVIPVKAEHKRRIQGFIHDESATGQTVYMEPTEALQLNNEVRELQYQEKREIARILTRLTDLVRESVEDLDKGAFFIGLLDFIHAKAVFSKTIDAVKPGVTKNPMVKWYGARHPLLWLSHTASGKPTIPLSLELSRQENRILVISGPNAGGKSVALKTVGLLQYMFQCGFLVPASEASTFGVFRSIFLDIGDTQSLENDLSTYSSHLTAMRYFDEMADRNSLFLIDEFGTGTEPQFGGAIAESILGQLNARKAFGVVTTHYQNLKKFAENHPGVVNGAMKYDVGALEPLFELEAGKPGSSFAFEIAKKIGLPTQIIENAKGFVGTSQVDYELLLNSLESERNKFQKLTKKLEKEEKEVISIKTDYEALKEMLQDEQKRLIKEAKARANQIVEEANQRIENTIRGIRESSADKEKTRRLRSDLEHYKKTQEESIKKEEKRKKAEEIKVGQHVTIEGQDTSGEVMNVKGKQAQVRFGNIISFIELSRLRKASAQAARQESRARKIGGINMIEKMSQFNGEIDVRGVRADEALQKVDEYIDQALLLGTDQVRIIHGKGHGILRDVIRNYLKSHQSIEKAVDEHIEFGGSGITLVTFR</sequence>
<feature type="binding site" evidence="7">
    <location>
        <begin position="344"/>
        <end position="351"/>
    </location>
    <ligand>
        <name>ATP</name>
        <dbReference type="ChEBI" id="CHEBI:30616"/>
    </ligand>
</feature>
<dbReference type="EMBL" id="JBIPKE010000013">
    <property type="protein sequence ID" value="MFH6982895.1"/>
    <property type="molecule type" value="Genomic_DNA"/>
</dbReference>
<dbReference type="InterPro" id="IPR000432">
    <property type="entry name" value="DNA_mismatch_repair_MutS_C"/>
</dbReference>
<dbReference type="Gene3D" id="3.30.1370.110">
    <property type="match status" value="1"/>
</dbReference>
<dbReference type="InterPro" id="IPR036187">
    <property type="entry name" value="DNA_mismatch_repair_MutS_sf"/>
</dbReference>
<dbReference type="HAMAP" id="MF_00092">
    <property type="entry name" value="MutS2"/>
    <property type="match status" value="1"/>
</dbReference>
<dbReference type="InterPro" id="IPR027417">
    <property type="entry name" value="P-loop_NTPase"/>
</dbReference>
<dbReference type="PIRSF" id="PIRSF005814">
    <property type="entry name" value="MutS_YshD"/>
    <property type="match status" value="1"/>
</dbReference>
<dbReference type="InterPro" id="IPR002625">
    <property type="entry name" value="Smr_dom"/>
</dbReference>
<dbReference type="NCBIfam" id="TIGR01069">
    <property type="entry name" value="mutS2"/>
    <property type="match status" value="1"/>
</dbReference>
<keyword evidence="8" id="KW-0175">Coiled coil</keyword>